<keyword evidence="3 6" id="KW-0812">Transmembrane</keyword>
<evidence type="ECO:0000256" key="2">
    <source>
        <dbReference type="ARBA" id="ARBA00022475"/>
    </source>
</evidence>
<feature type="transmembrane region" description="Helical" evidence="6">
    <location>
        <begin position="36"/>
        <end position="55"/>
    </location>
</feature>
<evidence type="ECO:0000313" key="8">
    <source>
        <dbReference type="EMBL" id="WWD78558.1"/>
    </source>
</evidence>
<keyword evidence="2 6" id="KW-1003">Cell membrane</keyword>
<protein>
    <recommendedName>
        <fullName evidence="6">TVP38/TMEM64 family membrane protein</fullName>
    </recommendedName>
</protein>
<organism evidence="8 9">
    <name type="scientific">Alkalicoccus halolimnae</name>
    <dbReference type="NCBI Taxonomy" id="1667239"/>
    <lineage>
        <taxon>Bacteria</taxon>
        <taxon>Bacillati</taxon>
        <taxon>Bacillota</taxon>
        <taxon>Bacilli</taxon>
        <taxon>Bacillales</taxon>
        <taxon>Bacillaceae</taxon>
        <taxon>Alkalicoccus</taxon>
    </lineage>
</organism>
<comment type="subcellular location">
    <subcellularLocation>
        <location evidence="1 6">Cell membrane</location>
        <topology evidence="1 6">Multi-pass membrane protein</topology>
    </subcellularLocation>
</comment>
<comment type="similarity">
    <text evidence="6">Belongs to the TVP38/TMEM64 family.</text>
</comment>
<evidence type="ECO:0000256" key="3">
    <source>
        <dbReference type="ARBA" id="ARBA00022692"/>
    </source>
</evidence>
<feature type="transmembrane region" description="Helical" evidence="6">
    <location>
        <begin position="191"/>
        <end position="211"/>
    </location>
</feature>
<evidence type="ECO:0000313" key="9">
    <source>
        <dbReference type="Proteomes" id="UP000321816"/>
    </source>
</evidence>
<name>A0A5C7FIX3_9BACI</name>
<reference evidence="8 9" key="1">
    <citation type="submission" date="2024-01" db="EMBL/GenBank/DDBJ databases">
        <title>Complete Genome Sequence of Alkalicoccus halolimnae BZ-SZ-XJ29T, a Moderately Halophilic Bacterium Isolated from a Salt Lake.</title>
        <authorList>
            <person name="Zhao B."/>
        </authorList>
    </citation>
    <scope>NUCLEOTIDE SEQUENCE [LARGE SCALE GENOMIC DNA]</scope>
    <source>
        <strain evidence="8 9">BZ-SZ-XJ29</strain>
    </source>
</reference>
<dbReference type="GO" id="GO:0005886">
    <property type="term" value="C:plasma membrane"/>
    <property type="evidence" value="ECO:0007669"/>
    <property type="project" value="UniProtKB-SubCell"/>
</dbReference>
<feature type="transmembrane region" description="Helical" evidence="6">
    <location>
        <begin position="163"/>
        <end position="185"/>
    </location>
</feature>
<sequence length="220" mass="24951">MGKWLSLIILIVLAAFLVTQWETVSQLRREDVTYFTEVLFPSAGYQLLLLTIPLLIAQNIFTVFPVIIVIIIHFIAYGVLEGFLFSLIGTTLGAVFCFYLARTWSKQKVRRFWENKSRKWKKAAFYIENNGIEAMILLRSIPIMPSNVISVSAALTPMTLPTYLFGTILGNISMIWVLALLSYPLWTDGNFPLLFSVCYGIFLLFLGAYIVSKVSSESRP</sequence>
<keyword evidence="4 6" id="KW-1133">Transmembrane helix</keyword>
<dbReference type="Proteomes" id="UP000321816">
    <property type="component" value="Chromosome"/>
</dbReference>
<evidence type="ECO:0000256" key="6">
    <source>
        <dbReference type="RuleBase" id="RU366058"/>
    </source>
</evidence>
<proteinExistence type="inferred from homology"/>
<gene>
    <name evidence="8" type="ORF">FTX54_008915</name>
</gene>
<dbReference type="Pfam" id="PF09335">
    <property type="entry name" value="VTT_dom"/>
    <property type="match status" value="1"/>
</dbReference>
<dbReference type="EMBL" id="CP144914">
    <property type="protein sequence ID" value="WWD78558.1"/>
    <property type="molecule type" value="Genomic_DNA"/>
</dbReference>
<evidence type="ECO:0000256" key="1">
    <source>
        <dbReference type="ARBA" id="ARBA00004651"/>
    </source>
</evidence>
<keyword evidence="9" id="KW-1185">Reference proteome</keyword>
<feature type="domain" description="VTT" evidence="7">
    <location>
        <begin position="65"/>
        <end position="181"/>
    </location>
</feature>
<dbReference type="PANTHER" id="PTHR12677">
    <property type="entry name" value="GOLGI APPARATUS MEMBRANE PROTEIN TVP38-RELATED"/>
    <property type="match status" value="1"/>
</dbReference>
<feature type="transmembrane region" description="Helical" evidence="6">
    <location>
        <begin position="83"/>
        <end position="101"/>
    </location>
</feature>
<evidence type="ECO:0000256" key="4">
    <source>
        <dbReference type="ARBA" id="ARBA00022989"/>
    </source>
</evidence>
<evidence type="ECO:0000259" key="7">
    <source>
        <dbReference type="Pfam" id="PF09335"/>
    </source>
</evidence>
<dbReference type="InterPro" id="IPR032816">
    <property type="entry name" value="VTT_dom"/>
</dbReference>
<feature type="transmembrane region" description="Helical" evidence="6">
    <location>
        <begin position="60"/>
        <end position="77"/>
    </location>
</feature>
<dbReference type="AlphaFoldDB" id="A0A5C7FIX3"/>
<keyword evidence="5 6" id="KW-0472">Membrane</keyword>
<accession>A0A5C7FIX3</accession>
<dbReference type="PANTHER" id="PTHR12677:SF59">
    <property type="entry name" value="GOLGI APPARATUS MEMBRANE PROTEIN TVP38-RELATED"/>
    <property type="match status" value="1"/>
</dbReference>
<dbReference type="InterPro" id="IPR015414">
    <property type="entry name" value="TMEM64"/>
</dbReference>
<dbReference type="RefSeq" id="WP_147802255.1">
    <property type="nucleotide sequence ID" value="NZ_CP144914.1"/>
</dbReference>
<evidence type="ECO:0000256" key="5">
    <source>
        <dbReference type="ARBA" id="ARBA00023136"/>
    </source>
</evidence>
<dbReference type="KEGG" id="ahal:FTX54_008915"/>
<dbReference type="OrthoDB" id="2381682at2"/>